<dbReference type="Pfam" id="PF00005">
    <property type="entry name" value="ABC_tran"/>
    <property type="match status" value="1"/>
</dbReference>
<feature type="domain" description="ABC transporter" evidence="6">
    <location>
        <begin position="5"/>
        <end position="240"/>
    </location>
</feature>
<evidence type="ECO:0000256" key="4">
    <source>
        <dbReference type="ARBA" id="ARBA00022967"/>
    </source>
</evidence>
<dbReference type="EMBL" id="JAASQP010000001">
    <property type="protein sequence ID" value="NIJ22567.1"/>
    <property type="molecule type" value="Genomic_DNA"/>
</dbReference>
<dbReference type="InterPro" id="IPR003593">
    <property type="entry name" value="AAA+_ATPase"/>
</dbReference>
<evidence type="ECO:0000313" key="8">
    <source>
        <dbReference type="Proteomes" id="UP000788153"/>
    </source>
</evidence>
<evidence type="ECO:0000256" key="2">
    <source>
        <dbReference type="ARBA" id="ARBA00022741"/>
    </source>
</evidence>
<protein>
    <submittedName>
        <fullName evidence="7">Iron complex transport system ATP-binding protein</fullName>
    </submittedName>
</protein>
<evidence type="ECO:0000256" key="3">
    <source>
        <dbReference type="ARBA" id="ARBA00022840"/>
    </source>
</evidence>
<dbReference type="InterPro" id="IPR017871">
    <property type="entry name" value="ABC_transporter-like_CS"/>
</dbReference>
<dbReference type="InterPro" id="IPR027417">
    <property type="entry name" value="P-loop_NTPase"/>
</dbReference>
<accession>A0ABX0TZH5</accession>
<dbReference type="PROSITE" id="PS00211">
    <property type="entry name" value="ABC_TRANSPORTER_1"/>
    <property type="match status" value="1"/>
</dbReference>
<dbReference type="SMART" id="SM00382">
    <property type="entry name" value="AAA"/>
    <property type="match status" value="1"/>
</dbReference>
<dbReference type="SUPFAM" id="SSF52540">
    <property type="entry name" value="P-loop containing nucleoside triphosphate hydrolases"/>
    <property type="match status" value="1"/>
</dbReference>
<gene>
    <name evidence="7" type="ORF">FHT01_000109</name>
</gene>
<keyword evidence="2" id="KW-0547">Nucleotide-binding</keyword>
<keyword evidence="4" id="KW-1278">Translocase</keyword>
<keyword evidence="3 7" id="KW-0067">ATP-binding</keyword>
<organism evidence="7 8">
    <name type="scientific">Sphingomonas japonica</name>
    <dbReference type="NCBI Taxonomy" id="511662"/>
    <lineage>
        <taxon>Bacteria</taxon>
        <taxon>Pseudomonadati</taxon>
        <taxon>Pseudomonadota</taxon>
        <taxon>Alphaproteobacteria</taxon>
        <taxon>Sphingomonadales</taxon>
        <taxon>Sphingomonadaceae</taxon>
        <taxon>Sphingomonas</taxon>
    </lineage>
</organism>
<keyword evidence="8" id="KW-1185">Reference proteome</keyword>
<sequence length="266" mass="28123">MTAILQLARASVTIGATPILTEIDATFDPGRITVILGPNGAGKSTLLSLLVGLRAPDRGAAMLGDRPIAGIPAIERGRRIGYLPQSAELHWDLEVRDLVALGRTPRRGRFGALSPADDAAIDRALAETDTERFAHRRAGSLSGGERARVLLARVLAGEPDWILADEPLASLDPAHRIEVLTALQNVAASGTGVVLVLHDLTLAHWVADDVLLLDRGRVVAAGSNDILTEPGLIERVYGIAVDRIDRAGQPPLIVPVPRLHRDGAGG</sequence>
<comment type="caution">
    <text evidence="7">The sequence shown here is derived from an EMBL/GenBank/DDBJ whole genome shotgun (WGS) entry which is preliminary data.</text>
</comment>
<keyword evidence="1" id="KW-0813">Transport</keyword>
<evidence type="ECO:0000259" key="6">
    <source>
        <dbReference type="PROSITE" id="PS50893"/>
    </source>
</evidence>
<dbReference type="GO" id="GO:0005524">
    <property type="term" value="F:ATP binding"/>
    <property type="evidence" value="ECO:0007669"/>
    <property type="project" value="UniProtKB-KW"/>
</dbReference>
<reference evidence="7 8" key="1">
    <citation type="submission" date="2020-03" db="EMBL/GenBank/DDBJ databases">
        <title>Genomic Encyclopedia of Type Strains, Phase IV (KMG-IV): sequencing the most valuable type-strain genomes for metagenomic binning, comparative biology and taxonomic classification.</title>
        <authorList>
            <person name="Goeker M."/>
        </authorList>
    </citation>
    <scope>NUCLEOTIDE SEQUENCE [LARGE SCALE GENOMIC DNA]</scope>
    <source>
        <strain evidence="7 8">DSM 22753</strain>
    </source>
</reference>
<name>A0ABX0TZH5_9SPHN</name>
<evidence type="ECO:0000256" key="5">
    <source>
        <dbReference type="ARBA" id="ARBA00037066"/>
    </source>
</evidence>
<dbReference type="Gene3D" id="3.40.50.300">
    <property type="entry name" value="P-loop containing nucleotide triphosphate hydrolases"/>
    <property type="match status" value="1"/>
</dbReference>
<dbReference type="PANTHER" id="PTHR42794">
    <property type="entry name" value="HEMIN IMPORT ATP-BINDING PROTEIN HMUV"/>
    <property type="match status" value="1"/>
</dbReference>
<dbReference type="RefSeq" id="WP_140047795.1">
    <property type="nucleotide sequence ID" value="NZ_BAAAEV010000001.1"/>
</dbReference>
<dbReference type="PROSITE" id="PS50893">
    <property type="entry name" value="ABC_TRANSPORTER_2"/>
    <property type="match status" value="1"/>
</dbReference>
<dbReference type="Proteomes" id="UP000788153">
    <property type="component" value="Unassembled WGS sequence"/>
</dbReference>
<dbReference type="InterPro" id="IPR003439">
    <property type="entry name" value="ABC_transporter-like_ATP-bd"/>
</dbReference>
<comment type="function">
    <text evidence="5">Part of the ABC transporter complex HmuTUV involved in hemin import. Responsible for energy coupling to the transport system.</text>
</comment>
<dbReference type="PANTHER" id="PTHR42794:SF1">
    <property type="entry name" value="HEMIN IMPORT ATP-BINDING PROTEIN HMUV"/>
    <property type="match status" value="1"/>
</dbReference>
<evidence type="ECO:0000256" key="1">
    <source>
        <dbReference type="ARBA" id="ARBA00022448"/>
    </source>
</evidence>
<evidence type="ECO:0000313" key="7">
    <source>
        <dbReference type="EMBL" id="NIJ22567.1"/>
    </source>
</evidence>
<proteinExistence type="predicted"/>